<comment type="pathway">
    <text evidence="3">Lipid metabolism.</text>
</comment>
<dbReference type="PROSITE" id="PS00599">
    <property type="entry name" value="AA_TRANSFER_CLASS_2"/>
    <property type="match status" value="1"/>
</dbReference>
<dbReference type="SUPFAM" id="SSF53383">
    <property type="entry name" value="PLP-dependent transferases"/>
    <property type="match status" value="1"/>
</dbReference>
<reference evidence="15" key="2">
    <citation type="submission" date="2021-04" db="EMBL/GenBank/DDBJ databases">
        <title>Taxonomy of Flavobacteriaceae bacterium ZY171143.</title>
        <authorList>
            <person name="Li F."/>
        </authorList>
    </citation>
    <scope>NUCLEOTIDE SEQUENCE [LARGE SCALE GENOMIC DNA]</scope>
    <source>
        <strain evidence="15">ZY171143</strain>
    </source>
</reference>
<sequence length="340" mass="38757">MENRIEKYVRPNILALKPYVSFRDTFDTSDYTKLDANENPFGDYNRYPDSTQKVLREKLSSIKNVPSTQIAVGNGSDELIDLIIKIFCRPNEDKIVVMKPSFAMYEFYASVNGNEVIELDLDENFQLTKEEFLAKTKDSGAKVLFLCTPNNPIGNSISDLEFYIENFDGIVVIDEAYIEFSAKASMVSKLNQYDNLIVLQTLSKAWGMAGLRIGMALASEFIISLFNRTKSPYNISAINIEKALIGLDQVETFETNLAYLIEQKELFYSQLSQIESVIKIYHSDANFFLIEFKNAEEIYLKLVENQILTSKRFPSIPNALRINLGTAEENQKLIQTLKTI</sequence>
<feature type="modified residue" description="N6-(pyridoxal phosphate)lysine" evidence="12">
    <location>
        <position position="204"/>
    </location>
</feature>
<evidence type="ECO:0000256" key="5">
    <source>
        <dbReference type="ARBA" id="ARBA00011738"/>
    </source>
</evidence>
<keyword evidence="15" id="KW-1185">Reference proteome</keyword>
<dbReference type="EMBL" id="CP072842">
    <property type="protein sequence ID" value="QTV06423.1"/>
    <property type="molecule type" value="Genomic_DNA"/>
</dbReference>
<evidence type="ECO:0000256" key="3">
    <source>
        <dbReference type="ARBA" id="ARBA00005189"/>
    </source>
</evidence>
<name>A0ABX7XES9_9FLAO</name>
<evidence type="ECO:0000256" key="2">
    <source>
        <dbReference type="ARBA" id="ARBA00005011"/>
    </source>
</evidence>
<keyword evidence="8 12" id="KW-0808">Transferase</keyword>
<evidence type="ECO:0000256" key="9">
    <source>
        <dbReference type="ARBA" id="ARBA00022898"/>
    </source>
</evidence>
<proteinExistence type="inferred from homology"/>
<feature type="domain" description="Aminotransferase class I/classII large" evidence="13">
    <location>
        <begin position="36"/>
        <end position="337"/>
    </location>
</feature>
<dbReference type="Proteomes" id="UP000672011">
    <property type="component" value="Chromosome"/>
</dbReference>
<organism evidence="14 15">
    <name type="scientific">Faecalibacter bovis</name>
    <dbReference type="NCBI Taxonomy" id="2898187"/>
    <lineage>
        <taxon>Bacteria</taxon>
        <taxon>Pseudomonadati</taxon>
        <taxon>Bacteroidota</taxon>
        <taxon>Flavobacteriia</taxon>
        <taxon>Flavobacteriales</taxon>
        <taxon>Weeksellaceae</taxon>
        <taxon>Faecalibacter</taxon>
    </lineage>
</organism>
<evidence type="ECO:0000256" key="10">
    <source>
        <dbReference type="ARBA" id="ARBA00023102"/>
    </source>
</evidence>
<comment type="catalytic activity">
    <reaction evidence="11 12">
        <text>L-histidinol phosphate + 2-oxoglutarate = 3-(imidazol-4-yl)-2-oxopropyl phosphate + L-glutamate</text>
        <dbReference type="Rhea" id="RHEA:23744"/>
        <dbReference type="ChEBI" id="CHEBI:16810"/>
        <dbReference type="ChEBI" id="CHEBI:29985"/>
        <dbReference type="ChEBI" id="CHEBI:57766"/>
        <dbReference type="ChEBI" id="CHEBI:57980"/>
        <dbReference type="EC" id="2.6.1.9"/>
    </reaction>
</comment>
<comment type="subunit">
    <text evidence="5 12">Homodimer.</text>
</comment>
<evidence type="ECO:0000313" key="14">
    <source>
        <dbReference type="EMBL" id="QTV06423.1"/>
    </source>
</evidence>
<dbReference type="PANTHER" id="PTHR42885:SF2">
    <property type="entry name" value="HISTIDINOL-PHOSPHATE AMINOTRANSFERASE"/>
    <property type="match status" value="1"/>
</dbReference>
<keyword evidence="6 12" id="KW-0032">Aminotransferase</keyword>
<evidence type="ECO:0000256" key="12">
    <source>
        <dbReference type="HAMAP-Rule" id="MF_01023"/>
    </source>
</evidence>
<evidence type="ECO:0000259" key="13">
    <source>
        <dbReference type="Pfam" id="PF00155"/>
    </source>
</evidence>
<evidence type="ECO:0000256" key="7">
    <source>
        <dbReference type="ARBA" id="ARBA00022605"/>
    </source>
</evidence>
<dbReference type="InterPro" id="IPR015422">
    <property type="entry name" value="PyrdxlP-dep_Trfase_small"/>
</dbReference>
<comment type="similarity">
    <text evidence="4 12">Belongs to the class-II pyridoxal-phosphate-dependent aminotransferase family. Histidinol-phosphate aminotransferase subfamily.</text>
</comment>
<comment type="cofactor">
    <cofactor evidence="1 12">
        <name>pyridoxal 5'-phosphate</name>
        <dbReference type="ChEBI" id="CHEBI:597326"/>
    </cofactor>
</comment>
<keyword evidence="9 12" id="KW-0663">Pyridoxal phosphate</keyword>
<evidence type="ECO:0000256" key="4">
    <source>
        <dbReference type="ARBA" id="ARBA00007970"/>
    </source>
</evidence>
<reference evidence="14 15" key="1">
    <citation type="journal article" date="2021" name="Int. J. Syst. Evol. Microbiol.">
        <title>Faecalibacter bovis sp. nov., isolated from cow faeces.</title>
        <authorList>
            <person name="Li F."/>
            <person name="Zhao W."/>
            <person name="Hong Q."/>
            <person name="Shao Q."/>
            <person name="Song J."/>
            <person name="Yang S."/>
        </authorList>
    </citation>
    <scope>NUCLEOTIDE SEQUENCE [LARGE SCALE GENOMIC DNA]</scope>
    <source>
        <strain evidence="14 15">ZY171143</strain>
    </source>
</reference>
<evidence type="ECO:0000256" key="8">
    <source>
        <dbReference type="ARBA" id="ARBA00022679"/>
    </source>
</evidence>
<dbReference type="HAMAP" id="MF_01023">
    <property type="entry name" value="HisC_aminotrans_2"/>
    <property type="match status" value="1"/>
</dbReference>
<evidence type="ECO:0000256" key="1">
    <source>
        <dbReference type="ARBA" id="ARBA00001933"/>
    </source>
</evidence>
<dbReference type="InterPro" id="IPR015424">
    <property type="entry name" value="PyrdxlP-dep_Trfase"/>
</dbReference>
<dbReference type="NCBIfam" id="TIGR01141">
    <property type="entry name" value="hisC"/>
    <property type="match status" value="1"/>
</dbReference>
<dbReference type="Pfam" id="PF00155">
    <property type="entry name" value="Aminotran_1_2"/>
    <property type="match status" value="1"/>
</dbReference>
<dbReference type="RefSeq" id="WP_230477138.1">
    <property type="nucleotide sequence ID" value="NZ_CP072842.1"/>
</dbReference>
<dbReference type="InterPro" id="IPR005861">
    <property type="entry name" value="HisP_aminotrans"/>
</dbReference>
<dbReference type="EC" id="2.6.1.9" evidence="12"/>
<dbReference type="InterPro" id="IPR015421">
    <property type="entry name" value="PyrdxlP-dep_Trfase_major"/>
</dbReference>
<evidence type="ECO:0000313" key="15">
    <source>
        <dbReference type="Proteomes" id="UP000672011"/>
    </source>
</evidence>
<keyword evidence="10 12" id="KW-0368">Histidine biosynthesis</keyword>
<evidence type="ECO:0000256" key="6">
    <source>
        <dbReference type="ARBA" id="ARBA00022576"/>
    </source>
</evidence>
<gene>
    <name evidence="12 14" type="primary">hisC</name>
    <name evidence="14" type="ORF">J9309_03585</name>
</gene>
<dbReference type="PANTHER" id="PTHR42885">
    <property type="entry name" value="HISTIDINOL-PHOSPHATE AMINOTRANSFERASE-RELATED"/>
    <property type="match status" value="1"/>
</dbReference>
<protein>
    <recommendedName>
        <fullName evidence="12">Histidinol-phosphate aminotransferase</fullName>
        <ecNumber evidence="12">2.6.1.9</ecNumber>
    </recommendedName>
    <alternativeName>
        <fullName evidence="12">Imidazole acetol-phosphate transaminase</fullName>
    </alternativeName>
</protein>
<accession>A0ABX7XES9</accession>
<comment type="pathway">
    <text evidence="2 12">Amino-acid biosynthesis; L-histidine biosynthesis; L-histidine from 5-phospho-alpha-D-ribose 1-diphosphate: step 7/9.</text>
</comment>
<keyword evidence="7 12" id="KW-0028">Amino-acid biosynthesis</keyword>
<dbReference type="Gene3D" id="3.40.640.10">
    <property type="entry name" value="Type I PLP-dependent aspartate aminotransferase-like (Major domain)"/>
    <property type="match status" value="1"/>
</dbReference>
<dbReference type="CDD" id="cd00609">
    <property type="entry name" value="AAT_like"/>
    <property type="match status" value="1"/>
</dbReference>
<evidence type="ECO:0000256" key="11">
    <source>
        <dbReference type="ARBA" id="ARBA00047481"/>
    </source>
</evidence>
<dbReference type="GO" id="GO:0004400">
    <property type="term" value="F:histidinol-phosphate transaminase activity"/>
    <property type="evidence" value="ECO:0007669"/>
    <property type="project" value="UniProtKB-EC"/>
</dbReference>
<dbReference type="InterPro" id="IPR001917">
    <property type="entry name" value="Aminotrans_II_pyridoxalP_BS"/>
</dbReference>
<dbReference type="Gene3D" id="3.90.1150.10">
    <property type="entry name" value="Aspartate Aminotransferase, domain 1"/>
    <property type="match status" value="1"/>
</dbReference>
<dbReference type="InterPro" id="IPR004839">
    <property type="entry name" value="Aminotransferase_I/II_large"/>
</dbReference>